<dbReference type="AlphaFoldDB" id="A0AAD6MRA3"/>
<reference evidence="1" key="1">
    <citation type="journal article" date="2023" name="IMA Fungus">
        <title>Comparative genomic study of the Penicillium genus elucidates a diverse pangenome and 15 lateral gene transfer events.</title>
        <authorList>
            <person name="Petersen C."/>
            <person name="Sorensen T."/>
            <person name="Nielsen M.R."/>
            <person name="Sondergaard T.E."/>
            <person name="Sorensen J.L."/>
            <person name="Fitzpatrick D.A."/>
            <person name="Frisvad J.C."/>
            <person name="Nielsen K.L."/>
        </authorList>
    </citation>
    <scope>NUCLEOTIDE SEQUENCE</scope>
    <source>
        <strain evidence="1">IBT 17514</strain>
    </source>
</reference>
<evidence type="ECO:0000313" key="2">
    <source>
        <dbReference type="Proteomes" id="UP001215712"/>
    </source>
</evidence>
<dbReference type="EMBL" id="JAQJAN010000020">
    <property type="protein sequence ID" value="KAJ5704227.1"/>
    <property type="molecule type" value="Genomic_DNA"/>
</dbReference>
<organism evidence="1 2">
    <name type="scientific">Penicillium malachiteum</name>
    <dbReference type="NCBI Taxonomy" id="1324776"/>
    <lineage>
        <taxon>Eukaryota</taxon>
        <taxon>Fungi</taxon>
        <taxon>Dikarya</taxon>
        <taxon>Ascomycota</taxon>
        <taxon>Pezizomycotina</taxon>
        <taxon>Eurotiomycetes</taxon>
        <taxon>Eurotiomycetidae</taxon>
        <taxon>Eurotiales</taxon>
        <taxon>Aspergillaceae</taxon>
        <taxon>Penicillium</taxon>
    </lineage>
</organism>
<evidence type="ECO:0000313" key="1">
    <source>
        <dbReference type="EMBL" id="KAJ5704227.1"/>
    </source>
</evidence>
<sequence length="161" mass="17987">MAEPGPLRVLVIVSQRSSLISKARSSPQDLITLASHLLKKNGISRGSSDRSVAVDSRLVAVQQWRTRVFIVFDIAHTEYNVKLGHLPEHNQLPVVVTHFSKKKTAYTANPWVSRRVNHDVAMLHNANGFDAVPPFVEDHSSGVPPSYNRPRDISMLQVTYI</sequence>
<comment type="caution">
    <text evidence="1">The sequence shown here is derived from an EMBL/GenBank/DDBJ whole genome shotgun (WGS) entry which is preliminary data.</text>
</comment>
<accession>A0AAD6MRA3</accession>
<gene>
    <name evidence="1" type="ORF">N7493_011365</name>
</gene>
<name>A0AAD6MRA3_9EURO</name>
<keyword evidence="2" id="KW-1185">Reference proteome</keyword>
<protein>
    <submittedName>
        <fullName evidence="1">Uncharacterized protein</fullName>
    </submittedName>
</protein>
<proteinExistence type="predicted"/>
<dbReference type="Proteomes" id="UP001215712">
    <property type="component" value="Unassembled WGS sequence"/>
</dbReference>
<reference evidence="1" key="2">
    <citation type="submission" date="2023-01" db="EMBL/GenBank/DDBJ databases">
        <authorList>
            <person name="Petersen C."/>
        </authorList>
    </citation>
    <scope>NUCLEOTIDE SEQUENCE</scope>
    <source>
        <strain evidence="1">IBT 17514</strain>
    </source>
</reference>